<feature type="transmembrane region" description="Helical" evidence="1">
    <location>
        <begin position="54"/>
        <end position="82"/>
    </location>
</feature>
<protein>
    <recommendedName>
        <fullName evidence="4">DUF4190 domain-containing protein</fullName>
    </recommendedName>
</protein>
<dbReference type="Proteomes" id="UP000644548">
    <property type="component" value="Unassembled WGS sequence"/>
</dbReference>
<gene>
    <name evidence="2" type="ORF">GCM10008960_37560</name>
</gene>
<reference evidence="3" key="1">
    <citation type="journal article" date="2019" name="Int. J. Syst. Evol. Microbiol.">
        <title>The Global Catalogue of Microorganisms (GCM) 10K type strain sequencing project: providing services to taxonomists for standard genome sequencing and annotation.</title>
        <authorList>
            <consortium name="The Broad Institute Genomics Platform"/>
            <consortium name="The Broad Institute Genome Sequencing Center for Infectious Disease"/>
            <person name="Wu L."/>
            <person name="Ma J."/>
        </authorList>
    </citation>
    <scope>NUCLEOTIDE SEQUENCE [LARGE SCALE GENOMIC DNA]</scope>
    <source>
        <strain evidence="3">JCM 31405</strain>
    </source>
</reference>
<keyword evidence="1" id="KW-0472">Membrane</keyword>
<keyword evidence="3" id="KW-1185">Reference proteome</keyword>
<comment type="caution">
    <text evidence="2">The sequence shown here is derived from an EMBL/GenBank/DDBJ whole genome shotgun (WGS) entry which is preliminary data.</text>
</comment>
<evidence type="ECO:0000256" key="1">
    <source>
        <dbReference type="SAM" id="Phobius"/>
    </source>
</evidence>
<name>A0ABQ2S8B7_9DEIO</name>
<evidence type="ECO:0000313" key="3">
    <source>
        <dbReference type="Proteomes" id="UP000644548"/>
    </source>
</evidence>
<dbReference type="EMBL" id="BMQN01000019">
    <property type="protein sequence ID" value="GGS07607.1"/>
    <property type="molecule type" value="Genomic_DNA"/>
</dbReference>
<keyword evidence="1" id="KW-1133">Transmembrane helix</keyword>
<organism evidence="2 3">
    <name type="scientific">Deinococcus sedimenti</name>
    <dbReference type="NCBI Taxonomy" id="1867090"/>
    <lineage>
        <taxon>Bacteria</taxon>
        <taxon>Thermotogati</taxon>
        <taxon>Deinococcota</taxon>
        <taxon>Deinococci</taxon>
        <taxon>Deinococcales</taxon>
        <taxon>Deinococcaceae</taxon>
        <taxon>Deinococcus</taxon>
    </lineage>
</organism>
<feature type="transmembrane region" description="Helical" evidence="1">
    <location>
        <begin position="18"/>
        <end position="42"/>
    </location>
</feature>
<sequence>MPGDESLRIALYGKGMGFIVLLPVLFLLVIGAGVLLALATAAHVRKRNPVYTGAWVGAGVVSTLALAFSLIMFFSVGQAAMLMGEHWISTRRLWAEVSIWRASILIGSYRSDLSTGMGTRGCLGTGA</sequence>
<proteinExistence type="predicted"/>
<evidence type="ECO:0000313" key="2">
    <source>
        <dbReference type="EMBL" id="GGS07607.1"/>
    </source>
</evidence>
<keyword evidence="1" id="KW-0812">Transmembrane</keyword>
<evidence type="ECO:0008006" key="4">
    <source>
        <dbReference type="Google" id="ProtNLM"/>
    </source>
</evidence>
<accession>A0ABQ2S8B7</accession>